<gene>
    <name evidence="8" type="ORF">CTOB1V02_LOCUS3123</name>
</gene>
<dbReference type="CDD" id="cd00200">
    <property type="entry name" value="WD40"/>
    <property type="match status" value="1"/>
</dbReference>
<keyword evidence="4" id="KW-0677">Repeat</keyword>
<name>A0A7R8W5E2_9CRUS</name>
<evidence type="ECO:0000256" key="5">
    <source>
        <dbReference type="ARBA" id="ARBA00023203"/>
    </source>
</evidence>
<evidence type="ECO:0000256" key="1">
    <source>
        <dbReference type="ARBA" id="ARBA00004496"/>
    </source>
</evidence>
<evidence type="ECO:0000256" key="7">
    <source>
        <dbReference type="ARBA" id="ARBA00067845"/>
    </source>
</evidence>
<dbReference type="GO" id="GO:0051015">
    <property type="term" value="F:actin filament binding"/>
    <property type="evidence" value="ECO:0007669"/>
    <property type="project" value="TreeGrafter"/>
</dbReference>
<proteinExistence type="inferred from homology"/>
<dbReference type="SUPFAM" id="SSF50978">
    <property type="entry name" value="WD40 repeat-like"/>
    <property type="match status" value="2"/>
</dbReference>
<dbReference type="Pfam" id="PF00400">
    <property type="entry name" value="WD40"/>
    <property type="match status" value="7"/>
</dbReference>
<dbReference type="InterPro" id="IPR001680">
    <property type="entry name" value="WD40_rpt"/>
</dbReference>
<dbReference type="FunFam" id="2.130.10.10:FF:000167">
    <property type="entry name" value="Actin-interacting protein 1"/>
    <property type="match status" value="1"/>
</dbReference>
<evidence type="ECO:0000256" key="2">
    <source>
        <dbReference type="ARBA" id="ARBA00022490"/>
    </source>
</evidence>
<dbReference type="PROSITE" id="PS50082">
    <property type="entry name" value="WD_REPEATS_2"/>
    <property type="match status" value="5"/>
</dbReference>
<accession>A0A7R8W5E2</accession>
<evidence type="ECO:0000256" key="4">
    <source>
        <dbReference type="ARBA" id="ARBA00022737"/>
    </source>
</evidence>
<dbReference type="InterPro" id="IPR015943">
    <property type="entry name" value="WD40/YVTN_repeat-like_dom_sf"/>
</dbReference>
<dbReference type="FunFam" id="2.130.10.10:FF:000097">
    <property type="entry name" value="WD repeat domain 1"/>
    <property type="match status" value="1"/>
</dbReference>
<comment type="similarity">
    <text evidence="6">Belongs to the WD repeat AIP1 family.</text>
</comment>
<dbReference type="GO" id="GO:0030834">
    <property type="term" value="P:regulation of actin filament depolymerization"/>
    <property type="evidence" value="ECO:0007669"/>
    <property type="project" value="UniProtKB-ARBA"/>
</dbReference>
<comment type="subcellular location">
    <subcellularLocation>
        <location evidence="1">Cytoplasm</location>
    </subcellularLocation>
</comment>
<dbReference type="InterPro" id="IPR020472">
    <property type="entry name" value="WD40_PAC1"/>
</dbReference>
<protein>
    <recommendedName>
        <fullName evidence="7">Actin-interacting protein 1</fullName>
    </recommendedName>
</protein>
<dbReference type="EMBL" id="OB660519">
    <property type="protein sequence ID" value="CAD7225177.1"/>
    <property type="molecule type" value="Genomic_DNA"/>
</dbReference>
<dbReference type="PROSITE" id="PS50294">
    <property type="entry name" value="WD_REPEATS_REGION"/>
    <property type="match status" value="3"/>
</dbReference>
<dbReference type="InterPro" id="IPR019775">
    <property type="entry name" value="WD40_repeat_CS"/>
</dbReference>
<dbReference type="GO" id="GO:0030833">
    <property type="term" value="P:regulation of actin filament polymerization"/>
    <property type="evidence" value="ECO:0007669"/>
    <property type="project" value="UniProtKB-ARBA"/>
</dbReference>
<dbReference type="PROSITE" id="PS00678">
    <property type="entry name" value="WD_REPEATS_1"/>
    <property type="match status" value="1"/>
</dbReference>
<dbReference type="GO" id="GO:0030864">
    <property type="term" value="C:cortical actin cytoskeleton"/>
    <property type="evidence" value="ECO:0007669"/>
    <property type="project" value="TreeGrafter"/>
</dbReference>
<dbReference type="OrthoDB" id="2306at2759"/>
<dbReference type="PANTHER" id="PTHR19856:SF0">
    <property type="entry name" value="WD REPEAT-CONTAINING PROTEIN 1"/>
    <property type="match status" value="1"/>
</dbReference>
<sequence>MMKNKQIFATLPKTQRGMPMVLGADPKGENFVYCNGNSVIIRNIENPAFSDIYTEHSVATTVAKYSPSRFYIASADISGKIRLWDTVNPEHILKAEYQPFFGIVKDLAWSPDSQRIVVVGEGRERFGHVFMADTGTSTGEISGHGRPINSVDFKPSRPFRIITGSEDNSVGFFEGPPFKFKLTKQEHAKYVQCVRYSPGTGNHFASGGFDGKIFVFDGKTADLVQEIGSPAHSGGVYGVSWSPDGRQLLSCSGDKTCRLWDVETAQMVSEFPMGPSVEDQQVGCLWQGPYLLSVSLSGFITYLDKSNPSQPIRVVTGHNRPITALGLSQDKHTLLTGSHDGVVTQWDVASGENARVGGHGHGNQINDMVCVGDSIYTVGIDDSLRKVDLNAKEYDGGLEVRLGSQPRGVAESPSESGPLLVAACVDQVAVVVHGSKVGSLPIPYEASSISCSPKGPDVAVGGSDDKVHVYWLSGATLEPKTELQHLGAVTDVSYSPNGEFLAACDTHRKVVVYRLPEYTPAHRSEWGFHTGRVNAVAWSPDSRYLVSGGLDTNLIVWSMENPGKRIEFKGAHPMSQINKLAWLDNETVVSVAQDCNTKIWKIDSTA</sequence>
<dbReference type="GO" id="GO:0045214">
    <property type="term" value="P:sarcomere organization"/>
    <property type="evidence" value="ECO:0007669"/>
    <property type="project" value="TreeGrafter"/>
</dbReference>
<keyword evidence="3" id="KW-0853">WD repeat</keyword>
<organism evidence="8">
    <name type="scientific">Cyprideis torosa</name>
    <dbReference type="NCBI Taxonomy" id="163714"/>
    <lineage>
        <taxon>Eukaryota</taxon>
        <taxon>Metazoa</taxon>
        <taxon>Ecdysozoa</taxon>
        <taxon>Arthropoda</taxon>
        <taxon>Crustacea</taxon>
        <taxon>Oligostraca</taxon>
        <taxon>Ostracoda</taxon>
        <taxon>Podocopa</taxon>
        <taxon>Podocopida</taxon>
        <taxon>Cytherocopina</taxon>
        <taxon>Cytheroidea</taxon>
        <taxon>Cytherideidae</taxon>
        <taxon>Cyprideis</taxon>
    </lineage>
</organism>
<dbReference type="InterPro" id="IPR036322">
    <property type="entry name" value="WD40_repeat_dom_sf"/>
</dbReference>
<evidence type="ECO:0000256" key="6">
    <source>
        <dbReference type="ARBA" id="ARBA00038366"/>
    </source>
</evidence>
<dbReference type="GO" id="GO:0030042">
    <property type="term" value="P:actin filament depolymerization"/>
    <property type="evidence" value="ECO:0007669"/>
    <property type="project" value="TreeGrafter"/>
</dbReference>
<dbReference type="AlphaFoldDB" id="A0A7R8W5E2"/>
<dbReference type="GO" id="GO:0040011">
    <property type="term" value="P:locomotion"/>
    <property type="evidence" value="ECO:0007669"/>
    <property type="project" value="TreeGrafter"/>
</dbReference>
<dbReference type="Gene3D" id="2.130.10.10">
    <property type="entry name" value="YVTN repeat-like/Quinoprotein amine dehydrogenase"/>
    <property type="match status" value="2"/>
</dbReference>
<keyword evidence="2" id="KW-0963">Cytoplasm</keyword>
<evidence type="ECO:0000256" key="3">
    <source>
        <dbReference type="ARBA" id="ARBA00022574"/>
    </source>
</evidence>
<dbReference type="SMART" id="SM00320">
    <property type="entry name" value="WD40"/>
    <property type="match status" value="10"/>
</dbReference>
<dbReference type="PANTHER" id="PTHR19856">
    <property type="entry name" value="WD-REPEATCONTAINING PROTEIN WDR1"/>
    <property type="match status" value="1"/>
</dbReference>
<keyword evidence="5" id="KW-0009">Actin-binding</keyword>
<reference evidence="8" key="1">
    <citation type="submission" date="2020-11" db="EMBL/GenBank/DDBJ databases">
        <authorList>
            <person name="Tran Van P."/>
        </authorList>
    </citation>
    <scope>NUCLEOTIDE SEQUENCE</scope>
</reference>
<evidence type="ECO:0000313" key="8">
    <source>
        <dbReference type="EMBL" id="CAD7225177.1"/>
    </source>
</evidence>
<dbReference type="PRINTS" id="PR00320">
    <property type="entry name" value="GPROTEINBRPT"/>
</dbReference>